<dbReference type="OrthoDB" id="3210158at2"/>
<evidence type="ECO:0000313" key="2">
    <source>
        <dbReference type="Proteomes" id="UP000313849"/>
    </source>
</evidence>
<gene>
    <name evidence="1" type="ORF">FH969_10320</name>
</gene>
<dbReference type="Pfam" id="PF11228">
    <property type="entry name" value="DUF3027"/>
    <property type="match status" value="1"/>
</dbReference>
<dbReference type="InterPro" id="IPR021391">
    <property type="entry name" value="DUF3027"/>
</dbReference>
<sequence>MDTEVEGAVAEADVVVDAETPARSARTVRAAKRDAVLAAAVDLAREAALEVSGGDDVGAHLGYTDDGERLGSHRFATTAPGYRGWHWTVTVARISRSRHVTVCEVELLPGDEALLAPAWVPWAERLAPGDLGATDALPYDADDPRLETGYRPTGDVATDQVAIEDLGLWRERVPTRATLEAAATRWAAGDRGGTSAGARGSKEGCETCGFLVPLTGVLGSMFGVCVNEWSPDDGKVVSFDHGCGAHSETDGPRSGGDWKTTSPVVDDFQVDVTPG</sequence>
<dbReference type="Proteomes" id="UP000313849">
    <property type="component" value="Unassembled WGS sequence"/>
</dbReference>
<evidence type="ECO:0000313" key="1">
    <source>
        <dbReference type="EMBL" id="TNU73662.1"/>
    </source>
</evidence>
<proteinExistence type="predicted"/>
<reference evidence="1 2" key="1">
    <citation type="submission" date="2019-06" db="EMBL/GenBank/DDBJ databases">
        <title>Draft genome sequence of Miniimonas arenae KCTC 19750T isolated from sea sand.</title>
        <authorList>
            <person name="Park S.-J."/>
        </authorList>
    </citation>
    <scope>NUCLEOTIDE SEQUENCE [LARGE SCALE GENOMIC DNA]</scope>
    <source>
        <strain evidence="1 2">KCTC 19750</strain>
    </source>
</reference>
<dbReference type="AlphaFoldDB" id="A0A5C5BC48"/>
<dbReference type="RefSeq" id="WP_108718130.1">
    <property type="nucleotide sequence ID" value="NZ_VENP01000037.1"/>
</dbReference>
<protein>
    <submittedName>
        <fullName evidence="1">DUF3027 domain-containing protein</fullName>
    </submittedName>
</protein>
<keyword evidence="2" id="KW-1185">Reference proteome</keyword>
<name>A0A5C5BC48_9MICO</name>
<organism evidence="1 2">
    <name type="scientific">Miniimonas arenae</name>
    <dbReference type="NCBI Taxonomy" id="676201"/>
    <lineage>
        <taxon>Bacteria</taxon>
        <taxon>Bacillati</taxon>
        <taxon>Actinomycetota</taxon>
        <taxon>Actinomycetes</taxon>
        <taxon>Micrococcales</taxon>
        <taxon>Beutenbergiaceae</taxon>
        <taxon>Miniimonas</taxon>
    </lineage>
</organism>
<comment type="caution">
    <text evidence="1">The sequence shown here is derived from an EMBL/GenBank/DDBJ whole genome shotgun (WGS) entry which is preliminary data.</text>
</comment>
<dbReference type="EMBL" id="VENP01000037">
    <property type="protein sequence ID" value="TNU73662.1"/>
    <property type="molecule type" value="Genomic_DNA"/>
</dbReference>
<accession>A0A5C5BC48</accession>